<proteinExistence type="predicted"/>
<dbReference type="InterPro" id="IPR002818">
    <property type="entry name" value="DJ-1/PfpI"/>
</dbReference>
<dbReference type="SUPFAM" id="SSF52317">
    <property type="entry name" value="Class I glutamine amidotransferase-like"/>
    <property type="match status" value="1"/>
</dbReference>
<evidence type="ECO:0000313" key="5">
    <source>
        <dbReference type="EMBL" id="GAM74370.1"/>
    </source>
</evidence>
<keyword evidence="1" id="KW-0805">Transcription regulation</keyword>
<keyword evidence="3" id="KW-0804">Transcription</keyword>
<dbReference type="STRING" id="1481914.JCM19241_5566"/>
<name>A0A0B8Q442_9VIBR</name>
<dbReference type="GO" id="GO:0003700">
    <property type="term" value="F:DNA-binding transcription factor activity"/>
    <property type="evidence" value="ECO:0007669"/>
    <property type="project" value="InterPro"/>
</dbReference>
<evidence type="ECO:0000256" key="3">
    <source>
        <dbReference type="ARBA" id="ARBA00023163"/>
    </source>
</evidence>
<dbReference type="EMBL" id="BBSC01000002">
    <property type="protein sequence ID" value="GAM74370.1"/>
    <property type="molecule type" value="Genomic_DNA"/>
</dbReference>
<dbReference type="PROSITE" id="PS01124">
    <property type="entry name" value="HTH_ARAC_FAMILY_2"/>
    <property type="match status" value="1"/>
</dbReference>
<dbReference type="Proteomes" id="UP000031666">
    <property type="component" value="Unassembled WGS sequence"/>
</dbReference>
<evidence type="ECO:0000256" key="2">
    <source>
        <dbReference type="ARBA" id="ARBA00023125"/>
    </source>
</evidence>
<organism evidence="5 6">
    <name type="scientific">Vibrio ishigakensis</name>
    <dbReference type="NCBI Taxonomy" id="1481914"/>
    <lineage>
        <taxon>Bacteria</taxon>
        <taxon>Pseudomonadati</taxon>
        <taxon>Pseudomonadota</taxon>
        <taxon>Gammaproteobacteria</taxon>
        <taxon>Vibrionales</taxon>
        <taxon>Vibrionaceae</taxon>
        <taxon>Vibrio</taxon>
    </lineage>
</organism>
<keyword evidence="2" id="KW-0238">DNA-binding</keyword>
<reference evidence="5 6" key="2">
    <citation type="submission" date="2015-01" db="EMBL/GenBank/DDBJ databases">
        <authorList>
            <consortium name="NBRP consortium"/>
            <person name="Sawabe T."/>
            <person name="Meirelles P."/>
            <person name="Feng G."/>
            <person name="Sayaka M."/>
            <person name="Hattori M."/>
            <person name="Ohkuma M."/>
        </authorList>
    </citation>
    <scope>NUCLEOTIDE SEQUENCE [LARGE SCALE GENOMIC DNA]</scope>
    <source>
        <strain evidence="6">JCM 19241</strain>
    </source>
</reference>
<accession>A0A0B8Q442</accession>
<feature type="domain" description="HTH araC/xylS-type" evidence="4">
    <location>
        <begin position="113"/>
        <end position="211"/>
    </location>
</feature>
<dbReference type="SUPFAM" id="SSF46689">
    <property type="entry name" value="Homeodomain-like"/>
    <property type="match status" value="2"/>
</dbReference>
<sequence>MASACAGAFVLAASGVIEERRVTTHWALASLFEKKYPNIKVDSEQILISHGDIVTSAGVMAWLDLGLEMVSRFASPAVMRQVGKLLVVDTGGREQRYYAQFSHAMNHGDAQVVKAQLYIHSNYSNSVAISELADECHLTSRTLLRRFSKATGYKPLQYLQRYRIQMACNLLESSNLSFDAIAHQVGYEDVGACRNLFQKIIGLTPKMFRQRFVKS</sequence>
<dbReference type="GO" id="GO:0043565">
    <property type="term" value="F:sequence-specific DNA binding"/>
    <property type="evidence" value="ECO:0007669"/>
    <property type="project" value="InterPro"/>
</dbReference>
<dbReference type="PANTHER" id="PTHR46796:SF13">
    <property type="entry name" value="HTH-TYPE TRANSCRIPTIONAL ACTIVATOR RHAS"/>
    <property type="match status" value="1"/>
</dbReference>
<dbReference type="InterPro" id="IPR029062">
    <property type="entry name" value="Class_I_gatase-like"/>
</dbReference>
<dbReference type="Pfam" id="PF12833">
    <property type="entry name" value="HTH_18"/>
    <property type="match status" value="1"/>
</dbReference>
<dbReference type="Pfam" id="PF01965">
    <property type="entry name" value="DJ-1_PfpI"/>
    <property type="match status" value="1"/>
</dbReference>
<dbReference type="InterPro" id="IPR018060">
    <property type="entry name" value="HTH_AraC"/>
</dbReference>
<dbReference type="AlphaFoldDB" id="A0A0B8Q442"/>
<dbReference type="Gene3D" id="3.40.50.880">
    <property type="match status" value="1"/>
</dbReference>
<comment type="caution">
    <text evidence="5">The sequence shown here is derived from an EMBL/GenBank/DDBJ whole genome shotgun (WGS) entry which is preliminary data.</text>
</comment>
<protein>
    <submittedName>
        <fullName evidence="5">Transcriptional regulator</fullName>
    </submittedName>
</protein>
<evidence type="ECO:0000313" key="6">
    <source>
        <dbReference type="Proteomes" id="UP000031666"/>
    </source>
</evidence>
<dbReference type="Gene3D" id="1.10.10.60">
    <property type="entry name" value="Homeodomain-like"/>
    <property type="match status" value="2"/>
</dbReference>
<gene>
    <name evidence="5" type="ORF">JCM19241_5566</name>
</gene>
<evidence type="ECO:0000259" key="4">
    <source>
        <dbReference type="PROSITE" id="PS01124"/>
    </source>
</evidence>
<dbReference type="SMART" id="SM00342">
    <property type="entry name" value="HTH_ARAC"/>
    <property type="match status" value="1"/>
</dbReference>
<reference evidence="5 6" key="1">
    <citation type="submission" date="2015-01" db="EMBL/GenBank/DDBJ databases">
        <title>Vibrio sp. C94 JCM 19241 whole genome shotgun sequence.</title>
        <authorList>
            <person name="Sawabe T."/>
            <person name="Meirelles P."/>
            <person name="Feng G."/>
            <person name="Sayaka M."/>
            <person name="Hattori M."/>
            <person name="Ohkuma M."/>
        </authorList>
    </citation>
    <scope>NUCLEOTIDE SEQUENCE [LARGE SCALE GENOMIC DNA]</scope>
    <source>
        <strain evidence="6">JCM 19241</strain>
    </source>
</reference>
<dbReference type="InterPro" id="IPR050204">
    <property type="entry name" value="AraC_XylS_family_regulators"/>
</dbReference>
<dbReference type="InterPro" id="IPR009057">
    <property type="entry name" value="Homeodomain-like_sf"/>
</dbReference>
<evidence type="ECO:0000256" key="1">
    <source>
        <dbReference type="ARBA" id="ARBA00023015"/>
    </source>
</evidence>
<dbReference type="PANTHER" id="PTHR46796">
    <property type="entry name" value="HTH-TYPE TRANSCRIPTIONAL ACTIVATOR RHAS-RELATED"/>
    <property type="match status" value="1"/>
</dbReference>